<protein>
    <submittedName>
        <fullName evidence="6">Acetyl-CoA C-acetyltransferase</fullName>
        <ecNumber evidence="6">2.3.1.9</ecNumber>
    </submittedName>
</protein>
<dbReference type="Gene3D" id="2.40.50.840">
    <property type="match status" value="1"/>
</dbReference>
<dbReference type="GO" id="GO:0003985">
    <property type="term" value="F:acetyl-CoA C-acetyltransferase activity"/>
    <property type="evidence" value="ECO:0007669"/>
    <property type="project" value="UniProtKB-EC"/>
</dbReference>
<dbReference type="PANTHER" id="PTHR18919:SF139">
    <property type="entry name" value="THIOLASE-LIKE PROTEIN TYPE 1 ADDITIONAL C-TERMINAL DOMAIN-CONTAINING PROTEIN"/>
    <property type="match status" value="1"/>
</dbReference>
<organism evidence="6 7">
    <name type="scientific">Streptosporangium lutulentum</name>
    <dbReference type="NCBI Taxonomy" id="1461250"/>
    <lineage>
        <taxon>Bacteria</taxon>
        <taxon>Bacillati</taxon>
        <taxon>Actinomycetota</taxon>
        <taxon>Actinomycetes</taxon>
        <taxon>Streptosporangiales</taxon>
        <taxon>Streptosporangiaceae</taxon>
        <taxon>Streptosporangium</taxon>
    </lineage>
</organism>
<dbReference type="Pfam" id="PF18313">
    <property type="entry name" value="TLP1_add_C"/>
    <property type="match status" value="1"/>
</dbReference>
<feature type="compositionally biased region" description="Basic and acidic residues" evidence="4">
    <location>
        <begin position="531"/>
        <end position="547"/>
    </location>
</feature>
<accession>A0ABT9QFA6</accession>
<keyword evidence="2 6" id="KW-0808">Transferase</keyword>
<comment type="caution">
    <text evidence="6">The sequence shown here is derived from an EMBL/GenBank/DDBJ whole genome shotgun (WGS) entry which is preliminary data.</text>
</comment>
<comment type="similarity">
    <text evidence="1">Belongs to the thiolase-like superfamily. Thiolase family.</text>
</comment>
<evidence type="ECO:0000313" key="7">
    <source>
        <dbReference type="Proteomes" id="UP001225356"/>
    </source>
</evidence>
<feature type="domain" description="Thiolase-like protein type 1 additional C-terminal" evidence="5">
    <location>
        <begin position="427"/>
        <end position="506"/>
    </location>
</feature>
<feature type="region of interest" description="Disordered" evidence="4">
    <location>
        <begin position="512"/>
        <end position="581"/>
    </location>
</feature>
<gene>
    <name evidence="6" type="ORF">J2853_004671</name>
</gene>
<dbReference type="InterPro" id="IPR040771">
    <property type="entry name" value="TLP1_add_C"/>
</dbReference>
<dbReference type="InterPro" id="IPR016039">
    <property type="entry name" value="Thiolase-like"/>
</dbReference>
<dbReference type="NCBIfam" id="NF006105">
    <property type="entry name" value="PRK08257.1-4"/>
    <property type="match status" value="1"/>
</dbReference>
<dbReference type="PANTHER" id="PTHR18919">
    <property type="entry name" value="ACETYL-COA C-ACYLTRANSFERASE"/>
    <property type="match status" value="1"/>
</dbReference>
<evidence type="ECO:0000256" key="3">
    <source>
        <dbReference type="ARBA" id="ARBA00023315"/>
    </source>
</evidence>
<dbReference type="RefSeq" id="WP_307561120.1">
    <property type="nucleotide sequence ID" value="NZ_JAUSQU010000001.1"/>
</dbReference>
<dbReference type="SUPFAM" id="SSF53901">
    <property type="entry name" value="Thiolase-like"/>
    <property type="match status" value="2"/>
</dbReference>
<sequence>MTFEDIDPSTPVLVGVGQVSERIGEPGYRCLSSVELAAAAAREAIADTGAVAATVAAAVDTVAGVRQFEISVPGAPAPLGRSTNYPRSVAVRVGATPGRAILEVAGGQGPQHLVNELAATIAAGDAQAVLVFGAEAISTTRHLAGAEDRPDFSETVEGDLEDRGFGLDGLASQFLAAHGLAGAPSQYALFDNARRARLRQTRQEYAAGMGALFAPFTKVAAANPHAAAPTERGAGELVTPTEKNRLIAEPYTRYVVAREKVNQGAAVLLMSVAAARRLGVPEEKWVFLHGHADLRERDLLDRGDLSTGPAAVMAARHALDLAGIGPDDLDAIDLYSCFPIAVSNVCDGLGLAADGTRELTVTGGLPFFGGAGNNYSTHAIAEVVRRLRARPGAYGMVGANGGMLSKYSVGVYSTTPCEWRPDESAALQAEIDAWPAVEQAVQADGWGTIETYTVKHGRGGNRTGIVVGRLEADGRRFLARTADGDEETLGLLSTGEPIGRRVHVRSFDVGNRVTVGDTGAGEPFPDGPAVPRDDHGRVPAHHDDHARTPPVDQAGEASSRGRAGREGGGAAGRRLRGGSDD</sequence>
<dbReference type="Proteomes" id="UP001225356">
    <property type="component" value="Unassembled WGS sequence"/>
</dbReference>
<evidence type="ECO:0000259" key="5">
    <source>
        <dbReference type="Pfam" id="PF18313"/>
    </source>
</evidence>
<dbReference type="Gene3D" id="3.40.47.10">
    <property type="match status" value="1"/>
</dbReference>
<evidence type="ECO:0000256" key="4">
    <source>
        <dbReference type="SAM" id="MobiDB-lite"/>
    </source>
</evidence>
<dbReference type="EMBL" id="JAUSQU010000001">
    <property type="protein sequence ID" value="MDP9845460.1"/>
    <property type="molecule type" value="Genomic_DNA"/>
</dbReference>
<evidence type="ECO:0000256" key="2">
    <source>
        <dbReference type="ARBA" id="ARBA00022679"/>
    </source>
</evidence>
<evidence type="ECO:0000313" key="6">
    <source>
        <dbReference type="EMBL" id="MDP9845460.1"/>
    </source>
</evidence>
<keyword evidence="3 6" id="KW-0012">Acyltransferase</keyword>
<evidence type="ECO:0000256" key="1">
    <source>
        <dbReference type="ARBA" id="ARBA00010982"/>
    </source>
</evidence>
<dbReference type="EC" id="2.3.1.9" evidence="6"/>
<reference evidence="6 7" key="1">
    <citation type="submission" date="2023-07" db="EMBL/GenBank/DDBJ databases">
        <title>Sequencing the genomes of 1000 actinobacteria strains.</title>
        <authorList>
            <person name="Klenk H.-P."/>
        </authorList>
    </citation>
    <scope>NUCLEOTIDE SEQUENCE [LARGE SCALE GENOMIC DNA]</scope>
    <source>
        <strain evidence="6 7">DSM 46740</strain>
    </source>
</reference>
<proteinExistence type="inferred from homology"/>
<keyword evidence="7" id="KW-1185">Reference proteome</keyword>
<name>A0ABT9QFA6_9ACTN</name>